<dbReference type="Proteomes" id="UP001594351">
    <property type="component" value="Unassembled WGS sequence"/>
</dbReference>
<protein>
    <submittedName>
        <fullName evidence="1">Uncharacterized protein</fullName>
    </submittedName>
</protein>
<evidence type="ECO:0000313" key="2">
    <source>
        <dbReference type="Proteomes" id="UP001594351"/>
    </source>
</evidence>
<reference evidence="1 2" key="1">
    <citation type="submission" date="2024-09" db="EMBL/GenBank/DDBJ databases">
        <title>Laminarin stimulates single cell rates of sulfate reduction while oxygen inhibits transcriptomic activity in coastal marine sediment.</title>
        <authorList>
            <person name="Lindsay M."/>
            <person name="Orcutt B."/>
            <person name="Emerson D."/>
            <person name="Stepanauskas R."/>
            <person name="D'Angelo T."/>
        </authorList>
    </citation>
    <scope>NUCLEOTIDE SEQUENCE [LARGE SCALE GENOMIC DNA]</scope>
    <source>
        <strain evidence="1">SAG AM-311-K15</strain>
    </source>
</reference>
<proteinExistence type="predicted"/>
<gene>
    <name evidence="1" type="ORF">ACFL27_13600</name>
</gene>
<evidence type="ECO:0000313" key="1">
    <source>
        <dbReference type="EMBL" id="MFC1851225.1"/>
    </source>
</evidence>
<organism evidence="1 2">
    <name type="scientific">candidate division CSSED10-310 bacterium</name>
    <dbReference type="NCBI Taxonomy" id="2855610"/>
    <lineage>
        <taxon>Bacteria</taxon>
        <taxon>Bacteria division CSSED10-310</taxon>
    </lineage>
</organism>
<comment type="caution">
    <text evidence="1">The sequence shown here is derived from an EMBL/GenBank/DDBJ whole genome shotgun (WGS) entry which is preliminary data.</text>
</comment>
<name>A0ABV6YYF3_UNCC1</name>
<dbReference type="EMBL" id="JBHPBY010000166">
    <property type="protein sequence ID" value="MFC1851225.1"/>
    <property type="molecule type" value="Genomic_DNA"/>
</dbReference>
<sequence>MFEKKLRRSPVNVNPEQLLIPKQLDPATMSHNLFLWAELSDLYLQLRLSKLARNLSSSAQKKLFQDISEFNDKQWSPRNS</sequence>
<accession>A0ABV6YYF3</accession>
<keyword evidence="2" id="KW-1185">Reference proteome</keyword>